<evidence type="ECO:0000313" key="3">
    <source>
        <dbReference type="Proteomes" id="UP000022910"/>
    </source>
</evidence>
<evidence type="ECO:0000256" key="1">
    <source>
        <dbReference type="SAM" id="Phobius"/>
    </source>
</evidence>
<protein>
    <submittedName>
        <fullName evidence="2">Uncharacterized protein</fullName>
    </submittedName>
</protein>
<feature type="transmembrane region" description="Helical" evidence="1">
    <location>
        <begin position="193"/>
        <end position="213"/>
    </location>
</feature>
<evidence type="ECO:0000313" key="2">
    <source>
        <dbReference type="EMBL" id="EXX67705.1"/>
    </source>
</evidence>
<dbReference type="EMBL" id="JEMT01017613">
    <property type="protein sequence ID" value="EXX67705.1"/>
    <property type="molecule type" value="Genomic_DNA"/>
</dbReference>
<dbReference type="Proteomes" id="UP000022910">
    <property type="component" value="Unassembled WGS sequence"/>
</dbReference>
<reference evidence="2 3" key="1">
    <citation type="submission" date="2014-02" db="EMBL/GenBank/DDBJ databases">
        <title>Single nucleus genome sequencing reveals high similarity among nuclei of an endomycorrhizal fungus.</title>
        <authorList>
            <person name="Lin K."/>
            <person name="Geurts R."/>
            <person name="Zhang Z."/>
            <person name="Limpens E."/>
            <person name="Saunders D.G."/>
            <person name="Mu D."/>
            <person name="Pang E."/>
            <person name="Cao H."/>
            <person name="Cha H."/>
            <person name="Lin T."/>
            <person name="Zhou Q."/>
            <person name="Shang Y."/>
            <person name="Li Y."/>
            <person name="Ivanov S."/>
            <person name="Sharma T."/>
            <person name="Velzen R.V."/>
            <person name="Ruijter N.D."/>
            <person name="Aanen D.K."/>
            <person name="Win J."/>
            <person name="Kamoun S."/>
            <person name="Bisseling T."/>
            <person name="Huang S."/>
        </authorList>
    </citation>
    <scope>NUCLEOTIDE SEQUENCE [LARGE SCALE GENOMIC DNA]</scope>
    <source>
        <strain evidence="3">DAOM197198w</strain>
    </source>
</reference>
<feature type="transmembrane region" description="Helical" evidence="1">
    <location>
        <begin position="12"/>
        <end position="29"/>
    </location>
</feature>
<feature type="transmembrane region" description="Helical" evidence="1">
    <location>
        <begin position="162"/>
        <end position="187"/>
    </location>
</feature>
<dbReference type="HOGENOM" id="CLU_750362_0_0_1"/>
<feature type="transmembrane region" description="Helical" evidence="1">
    <location>
        <begin position="62"/>
        <end position="84"/>
    </location>
</feature>
<name>A0A015JKK9_RHIIW</name>
<keyword evidence="1" id="KW-1133">Transmembrane helix</keyword>
<keyword evidence="1" id="KW-0472">Membrane</keyword>
<accession>A0A015JKK9</accession>
<dbReference type="AlphaFoldDB" id="A0A015JKK9"/>
<dbReference type="OrthoDB" id="2411720at2759"/>
<keyword evidence="1" id="KW-0812">Transmembrane</keyword>
<organism evidence="2 3">
    <name type="scientific">Rhizophagus irregularis (strain DAOM 197198w)</name>
    <name type="common">Glomus intraradices</name>
    <dbReference type="NCBI Taxonomy" id="1432141"/>
    <lineage>
        <taxon>Eukaryota</taxon>
        <taxon>Fungi</taxon>
        <taxon>Fungi incertae sedis</taxon>
        <taxon>Mucoromycota</taxon>
        <taxon>Glomeromycotina</taxon>
        <taxon>Glomeromycetes</taxon>
        <taxon>Glomerales</taxon>
        <taxon>Glomeraceae</taxon>
        <taxon>Rhizophagus</taxon>
    </lineage>
</organism>
<gene>
    <name evidence="2" type="ORF">RirG_112030</name>
</gene>
<feature type="transmembrane region" description="Helical" evidence="1">
    <location>
        <begin position="96"/>
        <end position="115"/>
    </location>
</feature>
<comment type="caution">
    <text evidence="2">The sequence shown here is derived from an EMBL/GenBank/DDBJ whole genome shotgun (WGS) entry which is preliminary data.</text>
</comment>
<proteinExistence type="predicted"/>
<feature type="transmembrane region" description="Helical" evidence="1">
    <location>
        <begin position="127"/>
        <end position="150"/>
    </location>
</feature>
<feature type="transmembrane region" description="Helical" evidence="1">
    <location>
        <begin position="36"/>
        <end position="56"/>
    </location>
</feature>
<keyword evidence="3" id="KW-1185">Reference proteome</keyword>
<sequence>MDNVTTSTVFDVFFNGVIPIIYAITYQLTSQKAKCLVEDFTSFGLIPLVPVLYAISQNEQTGSLIFVGLYVFNIILFLIFRIILHNYKGHFKCNETKHIILTIIFIIYFGIYYYVPLLSVENIGEMIYNFSYITSNATFILFWPIVLLVLLESMAIFPNENISLISIIIYIIWNLNFYISSFIYLILIPSNSILIKVVYSILLIAGIHTIYLVSEMNMEMKGLVRIILFALPNDELKLEIKLNKIIEYEIKPSLESLSELLKLQGSKPMQMAIFKYTLEKIEPELNLLSELLELQGNVENGLSKDIEKQMKKLEEMVEKMKEGQVESILQRFGSLDTVIKRWKNITTNSEEKYVVTVIDKAETLERRID</sequence>